<name>A0A151AS88_9CLOT</name>
<dbReference type="PATRIC" id="fig|1121338.3.peg.2780"/>
<evidence type="ECO:0008006" key="3">
    <source>
        <dbReference type="Google" id="ProtNLM"/>
    </source>
</evidence>
<evidence type="ECO:0000313" key="2">
    <source>
        <dbReference type="Proteomes" id="UP000075531"/>
    </source>
</evidence>
<evidence type="ECO:0000313" key="1">
    <source>
        <dbReference type="EMBL" id="KYH30443.1"/>
    </source>
</evidence>
<dbReference type="SUPFAM" id="SSF46785">
    <property type="entry name" value="Winged helix' DNA-binding domain"/>
    <property type="match status" value="1"/>
</dbReference>
<dbReference type="EMBL" id="LTBA01000078">
    <property type="protein sequence ID" value="KYH30443.1"/>
    <property type="molecule type" value="Genomic_DNA"/>
</dbReference>
<dbReference type="Proteomes" id="UP000075531">
    <property type="component" value="Unassembled WGS sequence"/>
</dbReference>
<proteinExistence type="predicted"/>
<organism evidence="1 2">
    <name type="scientific">Clostridium tepidiprofundi DSM 19306</name>
    <dbReference type="NCBI Taxonomy" id="1121338"/>
    <lineage>
        <taxon>Bacteria</taxon>
        <taxon>Bacillati</taxon>
        <taxon>Bacillota</taxon>
        <taxon>Clostridia</taxon>
        <taxon>Eubacteriales</taxon>
        <taxon>Clostridiaceae</taxon>
        <taxon>Clostridium</taxon>
    </lineage>
</organism>
<dbReference type="OrthoDB" id="9814826at2"/>
<dbReference type="Gene3D" id="1.10.10.10">
    <property type="entry name" value="Winged helix-like DNA-binding domain superfamily/Winged helix DNA-binding domain"/>
    <property type="match status" value="1"/>
</dbReference>
<gene>
    <name evidence="1" type="ORF">CLTEP_26660</name>
</gene>
<dbReference type="InterPro" id="IPR036388">
    <property type="entry name" value="WH-like_DNA-bd_sf"/>
</dbReference>
<sequence length="76" mass="8760">MRGNAKGGAINTLQKRNWIIHIDVGNGRRKEYIITETGKNIVSKEKKRLKTLIDIAEEIFKKHMTNIPGEMIIVWT</sequence>
<comment type="caution">
    <text evidence="1">The sequence shown here is derived from an EMBL/GenBank/DDBJ whole genome shotgun (WGS) entry which is preliminary data.</text>
</comment>
<dbReference type="AlphaFoldDB" id="A0A151AS88"/>
<reference evidence="1 2" key="1">
    <citation type="submission" date="2016-02" db="EMBL/GenBank/DDBJ databases">
        <title>Genome sequence of Clostridium tepidiprofundi DSM 19306.</title>
        <authorList>
            <person name="Poehlein A."/>
            <person name="Daniel R."/>
        </authorList>
    </citation>
    <scope>NUCLEOTIDE SEQUENCE [LARGE SCALE GENOMIC DNA]</scope>
    <source>
        <strain evidence="1 2">DSM 19306</strain>
    </source>
</reference>
<keyword evidence="2" id="KW-1185">Reference proteome</keyword>
<dbReference type="InterPro" id="IPR036390">
    <property type="entry name" value="WH_DNA-bd_sf"/>
</dbReference>
<dbReference type="RefSeq" id="WP_066827453.1">
    <property type="nucleotide sequence ID" value="NZ_LTBA01000078.1"/>
</dbReference>
<accession>A0A151AS88</accession>
<protein>
    <recommendedName>
        <fullName evidence="3">Transcriptional regulator PadR-like family protein</fullName>
    </recommendedName>
</protein>